<proteinExistence type="predicted"/>
<keyword evidence="2" id="KW-1185">Reference proteome</keyword>
<dbReference type="Proteomes" id="UP001305414">
    <property type="component" value="Unassembled WGS sequence"/>
</dbReference>
<dbReference type="AlphaFoldDB" id="A0AAN7ZDU0"/>
<name>A0AAN7ZDU0_9PEZI</name>
<reference evidence="1 2" key="1">
    <citation type="submission" date="2023-10" db="EMBL/GenBank/DDBJ databases">
        <title>Draft genome sequence of Xylaria bambusicola isolate GMP-LS, the root and basal stem rot pathogen of sugarcane in Indonesia.</title>
        <authorList>
            <person name="Selvaraj P."/>
            <person name="Muralishankar V."/>
            <person name="Muruganantham S."/>
            <person name="Sp S."/>
            <person name="Haryani S."/>
            <person name="Lau K.J.X."/>
            <person name="Naqvi N.I."/>
        </authorList>
    </citation>
    <scope>NUCLEOTIDE SEQUENCE [LARGE SCALE GENOMIC DNA]</scope>
    <source>
        <strain evidence="1">GMP-LS</strain>
    </source>
</reference>
<dbReference type="EMBL" id="JAWHQM010000085">
    <property type="protein sequence ID" value="KAK5636936.1"/>
    <property type="molecule type" value="Genomic_DNA"/>
</dbReference>
<evidence type="ECO:0000313" key="2">
    <source>
        <dbReference type="Proteomes" id="UP001305414"/>
    </source>
</evidence>
<sequence>MGLDLVIETDESSIDRNLNDFIHSRQCAESDGGSSYRDYSDNEWFVKLLHPDKNPAMRAVDIALSYKNKCDSVLSKVGLLKPKLEVDGDTGQRLACGGMEGTFSGFAKIEVAAAAGCPSCNILREGVRRYIQINVRCRARS</sequence>
<gene>
    <name evidence="1" type="ORF">RRF57_012648</name>
</gene>
<protein>
    <submittedName>
        <fullName evidence="1">Uncharacterized protein</fullName>
    </submittedName>
</protein>
<evidence type="ECO:0000313" key="1">
    <source>
        <dbReference type="EMBL" id="KAK5636936.1"/>
    </source>
</evidence>
<organism evidence="1 2">
    <name type="scientific">Xylaria bambusicola</name>
    <dbReference type="NCBI Taxonomy" id="326684"/>
    <lineage>
        <taxon>Eukaryota</taxon>
        <taxon>Fungi</taxon>
        <taxon>Dikarya</taxon>
        <taxon>Ascomycota</taxon>
        <taxon>Pezizomycotina</taxon>
        <taxon>Sordariomycetes</taxon>
        <taxon>Xylariomycetidae</taxon>
        <taxon>Xylariales</taxon>
        <taxon>Xylariaceae</taxon>
        <taxon>Xylaria</taxon>
    </lineage>
</organism>
<accession>A0AAN7ZDU0</accession>
<comment type="caution">
    <text evidence="1">The sequence shown here is derived from an EMBL/GenBank/DDBJ whole genome shotgun (WGS) entry which is preliminary data.</text>
</comment>